<evidence type="ECO:0000313" key="7">
    <source>
        <dbReference type="Proteomes" id="UP000564806"/>
    </source>
</evidence>
<dbReference type="InterPro" id="IPR023772">
    <property type="entry name" value="DNA-bd_HTH_TetR-type_CS"/>
</dbReference>
<feature type="domain" description="HTH tetR-type" evidence="5">
    <location>
        <begin position="6"/>
        <end position="66"/>
    </location>
</feature>
<evidence type="ECO:0000256" key="3">
    <source>
        <dbReference type="ARBA" id="ARBA00023163"/>
    </source>
</evidence>
<dbReference type="Proteomes" id="UP000564806">
    <property type="component" value="Unassembled WGS sequence"/>
</dbReference>
<organism evidence="6 7">
    <name type="scientific">Paenibacillus agri</name>
    <dbReference type="NCBI Taxonomy" id="2744309"/>
    <lineage>
        <taxon>Bacteria</taxon>
        <taxon>Bacillati</taxon>
        <taxon>Bacillota</taxon>
        <taxon>Bacilli</taxon>
        <taxon>Bacillales</taxon>
        <taxon>Paenibacillaceae</taxon>
        <taxon>Paenibacillus</taxon>
    </lineage>
</organism>
<dbReference type="SUPFAM" id="SSF48498">
    <property type="entry name" value="Tetracyclin repressor-like, C-terminal domain"/>
    <property type="match status" value="1"/>
</dbReference>
<dbReference type="InterPro" id="IPR001647">
    <property type="entry name" value="HTH_TetR"/>
</dbReference>
<evidence type="ECO:0000256" key="2">
    <source>
        <dbReference type="ARBA" id="ARBA00023125"/>
    </source>
</evidence>
<dbReference type="PROSITE" id="PS50977">
    <property type="entry name" value="HTH_TETR_2"/>
    <property type="match status" value="1"/>
</dbReference>
<dbReference type="Pfam" id="PF17935">
    <property type="entry name" value="TetR_C_27"/>
    <property type="match status" value="1"/>
</dbReference>
<dbReference type="Gene3D" id="1.10.357.10">
    <property type="entry name" value="Tetracycline Repressor, domain 2"/>
    <property type="match status" value="1"/>
</dbReference>
<dbReference type="InterPro" id="IPR009057">
    <property type="entry name" value="Homeodomain-like_sf"/>
</dbReference>
<dbReference type="EMBL" id="JABWCS010000220">
    <property type="protein sequence ID" value="NUU63739.1"/>
    <property type="molecule type" value="Genomic_DNA"/>
</dbReference>
<reference evidence="6" key="1">
    <citation type="submission" date="2020-06" db="EMBL/GenBank/DDBJ databases">
        <title>Paenibacillus sp. nov., isolated from soil.</title>
        <authorList>
            <person name="Seo Y.L."/>
        </authorList>
    </citation>
    <scope>NUCLEOTIDE SEQUENCE [LARGE SCALE GENOMIC DNA]</scope>
    <source>
        <strain evidence="6">JW14</strain>
    </source>
</reference>
<feature type="DNA-binding region" description="H-T-H motif" evidence="4">
    <location>
        <begin position="29"/>
        <end position="48"/>
    </location>
</feature>
<dbReference type="GO" id="GO:0003700">
    <property type="term" value="F:DNA-binding transcription factor activity"/>
    <property type="evidence" value="ECO:0007669"/>
    <property type="project" value="TreeGrafter"/>
</dbReference>
<dbReference type="AlphaFoldDB" id="A0A850EVQ3"/>
<gene>
    <name evidence="6" type="ORF">HPT30_25635</name>
</gene>
<evidence type="ECO:0000259" key="5">
    <source>
        <dbReference type="PROSITE" id="PS50977"/>
    </source>
</evidence>
<evidence type="ECO:0000256" key="4">
    <source>
        <dbReference type="PROSITE-ProRule" id="PRU00335"/>
    </source>
</evidence>
<keyword evidence="3" id="KW-0804">Transcription</keyword>
<dbReference type="GO" id="GO:0000976">
    <property type="term" value="F:transcription cis-regulatory region binding"/>
    <property type="evidence" value="ECO:0007669"/>
    <property type="project" value="TreeGrafter"/>
</dbReference>
<name>A0A850EVQ3_9BACL</name>
<proteinExistence type="predicted"/>
<evidence type="ECO:0000313" key="6">
    <source>
        <dbReference type="EMBL" id="NUU63739.1"/>
    </source>
</evidence>
<evidence type="ECO:0000256" key="1">
    <source>
        <dbReference type="ARBA" id="ARBA00023015"/>
    </source>
</evidence>
<dbReference type="PANTHER" id="PTHR30055:SF151">
    <property type="entry name" value="TRANSCRIPTIONAL REGULATORY PROTEIN"/>
    <property type="match status" value="1"/>
</dbReference>
<dbReference type="InterPro" id="IPR041478">
    <property type="entry name" value="TetR_C_27"/>
</dbReference>
<comment type="caution">
    <text evidence="6">The sequence shown here is derived from an EMBL/GenBank/DDBJ whole genome shotgun (WGS) entry which is preliminary data.</text>
</comment>
<dbReference type="SUPFAM" id="SSF46689">
    <property type="entry name" value="Homeodomain-like"/>
    <property type="match status" value="1"/>
</dbReference>
<keyword evidence="7" id="KW-1185">Reference proteome</keyword>
<keyword evidence="2 4" id="KW-0238">DNA-binding</keyword>
<dbReference type="InterPro" id="IPR050109">
    <property type="entry name" value="HTH-type_TetR-like_transc_reg"/>
</dbReference>
<dbReference type="PANTHER" id="PTHR30055">
    <property type="entry name" value="HTH-TYPE TRANSCRIPTIONAL REGULATOR RUTR"/>
    <property type="match status" value="1"/>
</dbReference>
<dbReference type="PROSITE" id="PS01081">
    <property type="entry name" value="HTH_TETR_1"/>
    <property type="match status" value="1"/>
</dbReference>
<dbReference type="InterPro" id="IPR036271">
    <property type="entry name" value="Tet_transcr_reg_TetR-rel_C_sf"/>
</dbReference>
<dbReference type="Pfam" id="PF00440">
    <property type="entry name" value="TetR_N"/>
    <property type="match status" value="1"/>
</dbReference>
<sequence>MKNEQALTKEMILDAAESVLRRFGPDKSSVVDVARVLSVSHGTIYRHFPSKAVLRAAVTERWLHQISDPLQAIAEEKGGSTAQRLRQWFLVLSQSKLAYAVEDPEMFAMYTAVTLETADVISEHVDCLISQIAQIVERGIKQGELKPGQPEVMARALFIAMAHFNHPAHAYEWSETTLGQDFDSVWGLLIEGIKAS</sequence>
<dbReference type="PRINTS" id="PR00455">
    <property type="entry name" value="HTHTETR"/>
</dbReference>
<keyword evidence="1" id="KW-0805">Transcription regulation</keyword>
<protein>
    <submittedName>
        <fullName evidence="6">TetR/AcrR family transcriptional regulator</fullName>
    </submittedName>
</protein>
<accession>A0A850EVQ3</accession>